<gene>
    <name evidence="5 6" type="primary">rpsB</name>
    <name evidence="6" type="ORF">PAD_021</name>
</gene>
<dbReference type="NCBIfam" id="TIGR01011">
    <property type="entry name" value="rpsB_bact"/>
    <property type="match status" value="1"/>
</dbReference>
<dbReference type="CDD" id="cd01425">
    <property type="entry name" value="RPS2"/>
    <property type="match status" value="1"/>
</dbReference>
<protein>
    <recommendedName>
        <fullName evidence="4 5">Small ribosomal subunit protein uS2</fullName>
    </recommendedName>
</protein>
<evidence type="ECO:0000256" key="1">
    <source>
        <dbReference type="ARBA" id="ARBA00006242"/>
    </source>
</evidence>
<dbReference type="FunFam" id="1.10.287.610:FF:000001">
    <property type="entry name" value="30S ribosomal protein S2"/>
    <property type="match status" value="1"/>
</dbReference>
<dbReference type="GO" id="GO:0022627">
    <property type="term" value="C:cytosolic small ribosomal subunit"/>
    <property type="evidence" value="ECO:0007669"/>
    <property type="project" value="TreeGrafter"/>
</dbReference>
<dbReference type="InterPro" id="IPR005706">
    <property type="entry name" value="Ribosomal_uS2_bac/mit/plastid"/>
</dbReference>
<dbReference type="PROSITE" id="PS00962">
    <property type="entry name" value="RIBOSOMAL_S2_1"/>
    <property type="match status" value="1"/>
</dbReference>
<sequence length="228" mass="26269">MIINMHDLLKAGAHFGHQTKFWNPKMKKYIYGVNNKIHILNLEYTLFALKKVNEIIKKIMMNNKKIIFVGTKKAANLIICEEAKKVNQPYVNNRWLGGMLTNYKTIRQSIKKLRELELMRDNGILKKLTKKEILLTNRKLQKLEKDLGGIKNMIGLPEALFVIDVNKERIAINEANKLGILVIGIVDTNSNPDGIDYIIPGNDDSINAIKIYTKIIATYCKKNKEKYR</sequence>
<reference evidence="6 7" key="1">
    <citation type="journal article" date="2015" name="Genome Biol. Evol.">
        <title>Genome evolution in the primary endosymbiont of whiteflies sheds light on their divergence.</title>
        <authorList>
            <person name="Santos-Garcia D."/>
            <person name="Vargas-Chavez C."/>
            <person name="Moya A."/>
            <person name="Latorre A."/>
            <person name="Silva"/>
            <person name="F J."/>
        </authorList>
    </citation>
    <scope>NUCLEOTIDE SEQUENCE [LARGE SCALE GENOMIC DNA]</scope>
    <source>
        <strain evidence="7">AD-VLC</strain>
    </source>
</reference>
<dbReference type="Gene3D" id="3.40.50.10490">
    <property type="entry name" value="Glucose-6-phosphate isomerase like protein, domain 1"/>
    <property type="match status" value="1"/>
</dbReference>
<dbReference type="PRINTS" id="PR00395">
    <property type="entry name" value="RIBOSOMALS2"/>
</dbReference>
<dbReference type="AlphaFoldDB" id="A0A8D9NAX5"/>
<dbReference type="InterPro" id="IPR001865">
    <property type="entry name" value="Ribosomal_uS2"/>
</dbReference>
<evidence type="ECO:0000313" key="6">
    <source>
        <dbReference type="EMBL" id="CEI58568.1"/>
    </source>
</evidence>
<evidence type="ECO:0000256" key="2">
    <source>
        <dbReference type="ARBA" id="ARBA00022980"/>
    </source>
</evidence>
<dbReference type="GO" id="GO:0006412">
    <property type="term" value="P:translation"/>
    <property type="evidence" value="ECO:0007669"/>
    <property type="project" value="UniProtKB-UniRule"/>
</dbReference>
<dbReference type="PANTHER" id="PTHR12534:SF0">
    <property type="entry name" value="SMALL RIBOSOMAL SUBUNIT PROTEIN US2M"/>
    <property type="match status" value="1"/>
</dbReference>
<dbReference type="KEGG" id="plc:PAD_021"/>
<dbReference type="Proteomes" id="UP000032800">
    <property type="component" value="Chromosome I"/>
</dbReference>
<evidence type="ECO:0000256" key="3">
    <source>
        <dbReference type="ARBA" id="ARBA00023274"/>
    </source>
</evidence>
<dbReference type="PANTHER" id="PTHR12534">
    <property type="entry name" value="30S RIBOSOMAL PROTEIN S2 PROKARYOTIC AND ORGANELLAR"/>
    <property type="match status" value="1"/>
</dbReference>
<dbReference type="InterPro" id="IPR023591">
    <property type="entry name" value="Ribosomal_uS2_flav_dom_sf"/>
</dbReference>
<dbReference type="EMBL" id="LN649255">
    <property type="protein sequence ID" value="CEI58568.1"/>
    <property type="molecule type" value="Genomic_DNA"/>
</dbReference>
<keyword evidence="3 5" id="KW-0687">Ribonucleoprotein</keyword>
<comment type="similarity">
    <text evidence="1 5">Belongs to the universal ribosomal protein uS2 family.</text>
</comment>
<dbReference type="Pfam" id="PF00318">
    <property type="entry name" value="Ribosomal_S2"/>
    <property type="match status" value="1"/>
</dbReference>
<dbReference type="Gene3D" id="1.10.287.610">
    <property type="entry name" value="Helix hairpin bin"/>
    <property type="match status" value="1"/>
</dbReference>
<accession>A0A8D9NAX5</accession>
<dbReference type="GO" id="GO:0003735">
    <property type="term" value="F:structural constituent of ribosome"/>
    <property type="evidence" value="ECO:0007669"/>
    <property type="project" value="InterPro"/>
</dbReference>
<proteinExistence type="inferred from homology"/>
<dbReference type="RefSeq" id="WP_219848714.1">
    <property type="nucleotide sequence ID" value="NZ_LN649255.1"/>
</dbReference>
<evidence type="ECO:0000256" key="5">
    <source>
        <dbReference type="HAMAP-Rule" id="MF_00291"/>
    </source>
</evidence>
<keyword evidence="2 5" id="KW-0689">Ribosomal protein</keyword>
<evidence type="ECO:0000313" key="7">
    <source>
        <dbReference type="Proteomes" id="UP000032800"/>
    </source>
</evidence>
<organism evidence="6 7">
    <name type="scientific">Candidatus Portiera aleyrodidarum</name>
    <name type="common">primary endosymbiont of Bemisia tabaci</name>
    <dbReference type="NCBI Taxonomy" id="91844"/>
    <lineage>
        <taxon>Bacteria</taxon>
        <taxon>Pseudomonadati</taxon>
        <taxon>Pseudomonadota</taxon>
        <taxon>Gammaproteobacteria</taxon>
        <taxon>Candidatus Johnevansiales</taxon>
        <taxon>Candidatus Johnevansiaceae</taxon>
        <taxon>Candidatus Portiera</taxon>
    </lineage>
</organism>
<dbReference type="InterPro" id="IPR018130">
    <property type="entry name" value="Ribosomal_uS2_CS"/>
</dbReference>
<name>A0A8D9NAX5_9GAMM</name>
<evidence type="ECO:0000256" key="4">
    <source>
        <dbReference type="ARBA" id="ARBA00035256"/>
    </source>
</evidence>
<dbReference type="SUPFAM" id="SSF52313">
    <property type="entry name" value="Ribosomal protein S2"/>
    <property type="match status" value="1"/>
</dbReference>
<dbReference type="HAMAP" id="MF_00291_B">
    <property type="entry name" value="Ribosomal_uS2_B"/>
    <property type="match status" value="1"/>
</dbReference>